<evidence type="ECO:0000256" key="1">
    <source>
        <dbReference type="ARBA" id="ARBA00004167"/>
    </source>
</evidence>
<dbReference type="GO" id="GO:0006869">
    <property type="term" value="P:lipid transport"/>
    <property type="evidence" value="ECO:0007669"/>
    <property type="project" value="UniProtKB-KW"/>
</dbReference>
<dbReference type="Proteomes" id="UP000053144">
    <property type="component" value="Chromosome 4"/>
</dbReference>
<dbReference type="InterPro" id="IPR039010">
    <property type="entry name" value="Synaptotagmin_SMP"/>
</dbReference>
<feature type="domain" description="C2" evidence="14">
    <location>
        <begin position="236"/>
        <end position="359"/>
    </location>
</feature>
<dbReference type="GO" id="GO:0008289">
    <property type="term" value="F:lipid binding"/>
    <property type="evidence" value="ECO:0007669"/>
    <property type="project" value="UniProtKB-KW"/>
</dbReference>
<dbReference type="PROSITE" id="PS51847">
    <property type="entry name" value="SMP"/>
    <property type="match status" value="1"/>
</dbReference>
<dbReference type="InterPro" id="IPR045050">
    <property type="entry name" value="Synaptotagmin_plant"/>
</dbReference>
<dbReference type="Pfam" id="PF00168">
    <property type="entry name" value="C2"/>
    <property type="match status" value="2"/>
</dbReference>
<evidence type="ECO:0008006" key="18">
    <source>
        <dbReference type="Google" id="ProtNLM"/>
    </source>
</evidence>
<evidence type="ECO:0000259" key="14">
    <source>
        <dbReference type="PROSITE" id="PS50004"/>
    </source>
</evidence>
<reference evidence="17" key="1">
    <citation type="journal article" date="2015" name="Proc. Natl. Acad. Sci. U.S.A.">
        <title>Genome sequencing of adzuki bean (Vigna angularis) provides insight into high starch and low fat accumulation and domestication.</title>
        <authorList>
            <person name="Yang K."/>
            <person name="Tian Z."/>
            <person name="Chen C."/>
            <person name="Luo L."/>
            <person name="Zhao B."/>
            <person name="Wang Z."/>
            <person name="Yu L."/>
            <person name="Li Y."/>
            <person name="Sun Y."/>
            <person name="Li W."/>
            <person name="Chen Y."/>
            <person name="Li Y."/>
            <person name="Zhang Y."/>
            <person name="Ai D."/>
            <person name="Zhao J."/>
            <person name="Shang C."/>
            <person name="Ma Y."/>
            <person name="Wu B."/>
            <person name="Wang M."/>
            <person name="Gao L."/>
            <person name="Sun D."/>
            <person name="Zhang P."/>
            <person name="Guo F."/>
            <person name="Wang W."/>
            <person name="Li Y."/>
            <person name="Wang J."/>
            <person name="Varshney R.K."/>
            <person name="Wang J."/>
            <person name="Ling H.Q."/>
            <person name="Wan P."/>
        </authorList>
    </citation>
    <scope>NUCLEOTIDE SEQUENCE</scope>
    <source>
        <strain evidence="17">cv. Jingnong 6</strain>
    </source>
</reference>
<dbReference type="AlphaFoldDB" id="A0A0L9UHH0"/>
<evidence type="ECO:0000256" key="10">
    <source>
        <dbReference type="ARBA" id="ARBA00023121"/>
    </source>
</evidence>
<accession>A0A0L9UHH0</accession>
<evidence type="ECO:0000256" key="7">
    <source>
        <dbReference type="ARBA" id="ARBA00022837"/>
    </source>
</evidence>
<dbReference type="FunFam" id="2.60.40.150:FF:000100">
    <property type="entry name" value="Extended synaptotagmin-2"/>
    <property type="match status" value="1"/>
</dbReference>
<keyword evidence="6" id="KW-0677">Repeat</keyword>
<comment type="subcellular location">
    <subcellularLocation>
        <location evidence="1">Membrane</location>
        <topology evidence="1">Single-pass membrane protein</topology>
    </subcellularLocation>
</comment>
<keyword evidence="3" id="KW-0813">Transport</keyword>
<feature type="domain" description="SMP-LTD" evidence="15">
    <location>
        <begin position="60"/>
        <end position="244"/>
    </location>
</feature>
<evidence type="ECO:0000256" key="3">
    <source>
        <dbReference type="ARBA" id="ARBA00022448"/>
    </source>
</evidence>
<dbReference type="CDD" id="cd21677">
    <property type="entry name" value="SMP_SYT"/>
    <property type="match status" value="1"/>
</dbReference>
<dbReference type="InterPro" id="IPR031468">
    <property type="entry name" value="SMP_LBD"/>
</dbReference>
<proteinExistence type="inferred from homology"/>
<dbReference type="STRING" id="3914.A0A0L9UHH0"/>
<evidence type="ECO:0000256" key="6">
    <source>
        <dbReference type="ARBA" id="ARBA00022737"/>
    </source>
</evidence>
<sequence length="545" mass="60894">MGFFGGMIVGIAIGIVLIIGFARHESVRSKRRSDLAKTIAAFARMTVEDSRKLLPPKFYPSWVLNWLNVQLRRIWPHVDEAVSELIRTNVEPILEQYRPVVLASLTFSKLTLGTVAPQFTGVTILEEDSGPDGVTMDLEMQWDGNPNIVLDIKTRVGVVLPVQVKDIGFTGVFRLIFKPLVNEFPGFGAVCFSLKEKKDLDFTLKVIGGDLSALPGVSDAIEETIRDAIEDSITWPVRQIIPILPGDYSNLELKPVGILEVKLVQARNLTNKDLIGKSDPYAVLFVRPLRSRTKTSKVVNNQLSPIWNEHFEFTIEDAATQHLTIRIFDDEGIQASELIGCAQVSLQDLEPGKVKDVWLKLVKDLEIRRDNKQRGEVHLELLYCPIGMESAIKNPFDPDFSLTSFEKTLKSGEAEVEDPTGSRKRSNVIVRGVLSVTVISAEDLPVVDLMGKADPFVVLSLKKTEKKLKTRVVNESLNPVWNQTFDFVVEDGLHEMLILEVYDHDTFGKCVLVLLGLVFGELLCVKGRRSGSGELYFVSVNVRSR</sequence>
<dbReference type="GO" id="GO:0016020">
    <property type="term" value="C:membrane"/>
    <property type="evidence" value="ECO:0007669"/>
    <property type="project" value="UniProtKB-SubCell"/>
</dbReference>
<dbReference type="SMART" id="SM00239">
    <property type="entry name" value="C2"/>
    <property type="match status" value="2"/>
</dbReference>
<keyword evidence="11 13" id="KW-0472">Membrane</keyword>
<organism evidence="16 17">
    <name type="scientific">Phaseolus angularis</name>
    <name type="common">Azuki bean</name>
    <name type="synonym">Vigna angularis</name>
    <dbReference type="NCBI Taxonomy" id="3914"/>
    <lineage>
        <taxon>Eukaryota</taxon>
        <taxon>Viridiplantae</taxon>
        <taxon>Streptophyta</taxon>
        <taxon>Embryophyta</taxon>
        <taxon>Tracheophyta</taxon>
        <taxon>Spermatophyta</taxon>
        <taxon>Magnoliopsida</taxon>
        <taxon>eudicotyledons</taxon>
        <taxon>Gunneridae</taxon>
        <taxon>Pentapetalae</taxon>
        <taxon>rosids</taxon>
        <taxon>fabids</taxon>
        <taxon>Fabales</taxon>
        <taxon>Fabaceae</taxon>
        <taxon>Papilionoideae</taxon>
        <taxon>50 kb inversion clade</taxon>
        <taxon>NPAAA clade</taxon>
        <taxon>indigoferoid/millettioid clade</taxon>
        <taxon>Phaseoleae</taxon>
        <taxon>Vigna</taxon>
    </lineage>
</organism>
<name>A0A0L9UHH0_PHAAN</name>
<protein>
    <recommendedName>
        <fullName evidence="18">C2 domain-containing protein</fullName>
    </recommendedName>
</protein>
<evidence type="ECO:0000259" key="15">
    <source>
        <dbReference type="PROSITE" id="PS51847"/>
    </source>
</evidence>
<keyword evidence="5" id="KW-0479">Metal-binding</keyword>
<evidence type="ECO:0000256" key="4">
    <source>
        <dbReference type="ARBA" id="ARBA00022692"/>
    </source>
</evidence>
<gene>
    <name evidence="16" type="ORF">LR48_Vigan04g220500</name>
</gene>
<evidence type="ECO:0000256" key="8">
    <source>
        <dbReference type="ARBA" id="ARBA00022989"/>
    </source>
</evidence>
<dbReference type="GO" id="GO:0005783">
    <property type="term" value="C:endoplasmic reticulum"/>
    <property type="evidence" value="ECO:0007669"/>
    <property type="project" value="TreeGrafter"/>
</dbReference>
<dbReference type="EMBL" id="CM003374">
    <property type="protein sequence ID" value="KOM42007.1"/>
    <property type="molecule type" value="Genomic_DNA"/>
</dbReference>
<evidence type="ECO:0000256" key="11">
    <source>
        <dbReference type="ARBA" id="ARBA00023136"/>
    </source>
</evidence>
<evidence type="ECO:0000313" key="17">
    <source>
        <dbReference type="Proteomes" id="UP000053144"/>
    </source>
</evidence>
<feature type="transmembrane region" description="Helical" evidence="13">
    <location>
        <begin position="6"/>
        <end position="22"/>
    </location>
</feature>
<evidence type="ECO:0000256" key="2">
    <source>
        <dbReference type="ARBA" id="ARBA00006996"/>
    </source>
</evidence>
<comment type="function">
    <text evidence="12">May be involved in membrane trafficking.</text>
</comment>
<keyword evidence="7" id="KW-0106">Calcium</keyword>
<evidence type="ECO:0000313" key="16">
    <source>
        <dbReference type="EMBL" id="KOM42007.1"/>
    </source>
</evidence>
<evidence type="ECO:0000256" key="5">
    <source>
        <dbReference type="ARBA" id="ARBA00022723"/>
    </source>
</evidence>
<dbReference type="PROSITE" id="PS50004">
    <property type="entry name" value="C2"/>
    <property type="match status" value="2"/>
</dbReference>
<feature type="domain" description="C2" evidence="14">
    <location>
        <begin position="415"/>
        <end position="535"/>
    </location>
</feature>
<dbReference type="InterPro" id="IPR035892">
    <property type="entry name" value="C2_domain_sf"/>
</dbReference>
<dbReference type="Pfam" id="PF17047">
    <property type="entry name" value="SMP_LBD"/>
    <property type="match status" value="1"/>
</dbReference>
<dbReference type="Gramene" id="KOM42007">
    <property type="protein sequence ID" value="KOM42007"/>
    <property type="gene ID" value="LR48_Vigan04g220500"/>
</dbReference>
<keyword evidence="4 13" id="KW-0812">Transmembrane</keyword>
<evidence type="ECO:0000256" key="9">
    <source>
        <dbReference type="ARBA" id="ARBA00023055"/>
    </source>
</evidence>
<dbReference type="Gene3D" id="2.60.40.150">
    <property type="entry name" value="C2 domain"/>
    <property type="match status" value="2"/>
</dbReference>
<keyword evidence="9" id="KW-0445">Lipid transport</keyword>
<keyword evidence="8 13" id="KW-1133">Transmembrane helix</keyword>
<keyword evidence="10" id="KW-0446">Lipid-binding</keyword>
<evidence type="ECO:0000256" key="13">
    <source>
        <dbReference type="SAM" id="Phobius"/>
    </source>
</evidence>
<dbReference type="SUPFAM" id="SSF49562">
    <property type="entry name" value="C2 domain (Calcium/lipid-binding domain, CaLB)"/>
    <property type="match status" value="2"/>
</dbReference>
<dbReference type="PANTHER" id="PTHR10774">
    <property type="entry name" value="EXTENDED SYNAPTOTAGMIN-RELATED"/>
    <property type="match status" value="1"/>
</dbReference>
<dbReference type="FunFam" id="2.60.40.150:FF:000135">
    <property type="entry name" value="Plant synaptotagmin"/>
    <property type="match status" value="1"/>
</dbReference>
<dbReference type="PANTHER" id="PTHR10774:SF178">
    <property type="entry name" value="SYNAPTOTAGMIN-4"/>
    <property type="match status" value="1"/>
</dbReference>
<dbReference type="GO" id="GO:0046872">
    <property type="term" value="F:metal ion binding"/>
    <property type="evidence" value="ECO:0007669"/>
    <property type="project" value="UniProtKB-KW"/>
</dbReference>
<dbReference type="PRINTS" id="PR00360">
    <property type="entry name" value="C2DOMAIN"/>
</dbReference>
<evidence type="ECO:0000256" key="12">
    <source>
        <dbReference type="ARBA" id="ARBA00058920"/>
    </source>
</evidence>
<dbReference type="CDD" id="cd00030">
    <property type="entry name" value="C2"/>
    <property type="match status" value="2"/>
</dbReference>
<dbReference type="InterPro" id="IPR000008">
    <property type="entry name" value="C2_dom"/>
</dbReference>
<dbReference type="OMA" id="LCGVHVG"/>
<comment type="similarity">
    <text evidence="2">Belongs to the synaptotagmin family.</text>
</comment>